<keyword evidence="3" id="KW-1185">Reference proteome</keyword>
<sequence>MEVSTRRGPLARALRRFLAGSTGILGAAVLIVPGSSWAQAETEGADDAAQVEQIAAGDYDYNDDGRDDIVARRNSTGNLEIWPGNGAFGFGTKYSAGGGWNSMNLIETAGDLNQDGHADLIAREASTGILWYYRGNGTTFSPRQSIGSGWQVMSAIVAGHDYNGDEFDDIIATELGTGTLWLYPGTGMGPAFGQRFAIGSSFHLVEDLTAVGDTNEDGRADIVGVSTSNQCMYFYAGPGSEGFKPKVLMDCGWDVMEMAAAVGNFDSDGHADWVGREADTGLLYLFRGSGTGGISSSPVIDSGWGSMTIA</sequence>
<evidence type="ECO:0000313" key="2">
    <source>
        <dbReference type="EMBL" id="MFC3491070.1"/>
    </source>
</evidence>
<gene>
    <name evidence="2" type="ORF">ACFO8M_01030</name>
</gene>
<accession>A0ABV7PUY9</accession>
<dbReference type="InterPro" id="IPR028994">
    <property type="entry name" value="Integrin_alpha_N"/>
</dbReference>
<dbReference type="PANTHER" id="PTHR44103:SF1">
    <property type="entry name" value="PROPROTEIN CONVERTASE P"/>
    <property type="match status" value="1"/>
</dbReference>
<dbReference type="SUPFAM" id="SSF69318">
    <property type="entry name" value="Integrin alpha N-terminal domain"/>
    <property type="match status" value="1"/>
</dbReference>
<dbReference type="Proteomes" id="UP001595712">
    <property type="component" value="Unassembled WGS sequence"/>
</dbReference>
<dbReference type="InterPro" id="IPR013517">
    <property type="entry name" value="FG-GAP"/>
</dbReference>
<evidence type="ECO:0000256" key="1">
    <source>
        <dbReference type="ARBA" id="ARBA00022729"/>
    </source>
</evidence>
<dbReference type="Pfam" id="PF13517">
    <property type="entry name" value="FG-GAP_3"/>
    <property type="match status" value="2"/>
</dbReference>
<evidence type="ECO:0000313" key="3">
    <source>
        <dbReference type="Proteomes" id="UP001595712"/>
    </source>
</evidence>
<keyword evidence="1" id="KW-0732">Signal</keyword>
<organism evidence="2 3">
    <name type="scientific">Glycomyces rhizosphaerae</name>
    <dbReference type="NCBI Taxonomy" id="2054422"/>
    <lineage>
        <taxon>Bacteria</taxon>
        <taxon>Bacillati</taxon>
        <taxon>Actinomycetota</taxon>
        <taxon>Actinomycetes</taxon>
        <taxon>Glycomycetales</taxon>
        <taxon>Glycomycetaceae</taxon>
        <taxon>Glycomyces</taxon>
    </lineage>
</organism>
<proteinExistence type="predicted"/>
<name>A0ABV7PUY9_9ACTN</name>
<reference evidence="3" key="1">
    <citation type="journal article" date="2019" name="Int. J. Syst. Evol. Microbiol.">
        <title>The Global Catalogue of Microorganisms (GCM) 10K type strain sequencing project: providing services to taxonomists for standard genome sequencing and annotation.</title>
        <authorList>
            <consortium name="The Broad Institute Genomics Platform"/>
            <consortium name="The Broad Institute Genome Sequencing Center for Infectious Disease"/>
            <person name="Wu L."/>
            <person name="Ma J."/>
        </authorList>
    </citation>
    <scope>NUCLEOTIDE SEQUENCE [LARGE SCALE GENOMIC DNA]</scope>
    <source>
        <strain evidence="3">CGMCC 4.7396</strain>
    </source>
</reference>
<dbReference type="EMBL" id="JBHRWO010000004">
    <property type="protein sequence ID" value="MFC3491070.1"/>
    <property type="molecule type" value="Genomic_DNA"/>
</dbReference>
<protein>
    <submittedName>
        <fullName evidence="2">FG-GAP repeat domain-containing protein</fullName>
    </submittedName>
</protein>
<dbReference type="RefSeq" id="WP_387969300.1">
    <property type="nucleotide sequence ID" value="NZ_JBHRWO010000004.1"/>
</dbReference>
<dbReference type="PANTHER" id="PTHR44103">
    <property type="entry name" value="PROPROTEIN CONVERTASE P"/>
    <property type="match status" value="1"/>
</dbReference>
<dbReference type="Gene3D" id="2.130.10.130">
    <property type="entry name" value="Integrin alpha, N-terminal"/>
    <property type="match status" value="2"/>
</dbReference>
<comment type="caution">
    <text evidence="2">The sequence shown here is derived from an EMBL/GenBank/DDBJ whole genome shotgun (WGS) entry which is preliminary data.</text>
</comment>